<keyword evidence="5 9" id="KW-0812">Transmembrane</keyword>
<dbReference type="STRING" id="417373.GCA_001570685_00266"/>
<evidence type="ECO:0000256" key="4">
    <source>
        <dbReference type="ARBA" id="ARBA00022475"/>
    </source>
</evidence>
<keyword evidence="4 8" id="KW-1003">Cell membrane</keyword>
<evidence type="ECO:0000256" key="7">
    <source>
        <dbReference type="ARBA" id="ARBA00023136"/>
    </source>
</evidence>
<dbReference type="PIRSF" id="PIRSF016661">
    <property type="entry name" value="BioY"/>
    <property type="match status" value="1"/>
</dbReference>
<evidence type="ECO:0000256" key="6">
    <source>
        <dbReference type="ARBA" id="ARBA00022989"/>
    </source>
</evidence>
<feature type="transmembrane region" description="Helical" evidence="9">
    <location>
        <begin position="7"/>
        <end position="24"/>
    </location>
</feature>
<dbReference type="PANTHER" id="PTHR34295">
    <property type="entry name" value="BIOTIN TRANSPORTER BIOY"/>
    <property type="match status" value="1"/>
</dbReference>
<evidence type="ECO:0000256" key="1">
    <source>
        <dbReference type="ARBA" id="ARBA00004651"/>
    </source>
</evidence>
<evidence type="ECO:0000256" key="5">
    <source>
        <dbReference type="ARBA" id="ARBA00022692"/>
    </source>
</evidence>
<accession>A0A0R1UP01</accession>
<evidence type="ECO:0000256" key="8">
    <source>
        <dbReference type="PIRNR" id="PIRNR016661"/>
    </source>
</evidence>
<dbReference type="EMBL" id="AZGC01000026">
    <property type="protein sequence ID" value="KRL94937.1"/>
    <property type="molecule type" value="Genomic_DNA"/>
</dbReference>
<keyword evidence="6 9" id="KW-1133">Transmembrane helix</keyword>
<dbReference type="Pfam" id="PF02632">
    <property type="entry name" value="BioY"/>
    <property type="match status" value="1"/>
</dbReference>
<protein>
    <recommendedName>
        <fullName evidence="8">Biotin transporter</fullName>
    </recommendedName>
</protein>
<comment type="subcellular location">
    <subcellularLocation>
        <location evidence="1 8">Cell membrane</location>
        <topology evidence="1 8">Multi-pass membrane protein</topology>
    </subcellularLocation>
</comment>
<keyword evidence="11" id="KW-1185">Reference proteome</keyword>
<evidence type="ECO:0000256" key="2">
    <source>
        <dbReference type="ARBA" id="ARBA00010692"/>
    </source>
</evidence>
<keyword evidence="7 8" id="KW-0472">Membrane</keyword>
<dbReference type="Proteomes" id="UP000051084">
    <property type="component" value="Unassembled WGS sequence"/>
</dbReference>
<comment type="similarity">
    <text evidence="2 8">Belongs to the BioY family.</text>
</comment>
<evidence type="ECO:0000313" key="11">
    <source>
        <dbReference type="Proteomes" id="UP000051084"/>
    </source>
</evidence>
<dbReference type="PATRIC" id="fig|1423742.4.peg.1022"/>
<organism evidence="10 11">
    <name type="scientific">Limosilactobacillus equigenerosi DSM 18793 = JCM 14505</name>
    <dbReference type="NCBI Taxonomy" id="1423742"/>
    <lineage>
        <taxon>Bacteria</taxon>
        <taxon>Bacillati</taxon>
        <taxon>Bacillota</taxon>
        <taxon>Bacilli</taxon>
        <taxon>Lactobacillales</taxon>
        <taxon>Lactobacillaceae</taxon>
        <taxon>Limosilactobacillus</taxon>
    </lineage>
</organism>
<reference evidence="10 11" key="1">
    <citation type="journal article" date="2015" name="Genome Announc.">
        <title>Expanding the biotechnology potential of lactobacilli through comparative genomics of 213 strains and associated genera.</title>
        <authorList>
            <person name="Sun Z."/>
            <person name="Harris H.M."/>
            <person name="McCann A."/>
            <person name="Guo C."/>
            <person name="Argimon S."/>
            <person name="Zhang W."/>
            <person name="Yang X."/>
            <person name="Jeffery I.B."/>
            <person name="Cooney J.C."/>
            <person name="Kagawa T.F."/>
            <person name="Liu W."/>
            <person name="Song Y."/>
            <person name="Salvetti E."/>
            <person name="Wrobel A."/>
            <person name="Rasinkangas P."/>
            <person name="Parkhill J."/>
            <person name="Rea M.C."/>
            <person name="O'Sullivan O."/>
            <person name="Ritari J."/>
            <person name="Douillard F.P."/>
            <person name="Paul Ross R."/>
            <person name="Yang R."/>
            <person name="Briner A.E."/>
            <person name="Felis G.E."/>
            <person name="de Vos W.M."/>
            <person name="Barrangou R."/>
            <person name="Klaenhammer T.R."/>
            <person name="Caufield P.W."/>
            <person name="Cui Y."/>
            <person name="Zhang H."/>
            <person name="O'Toole P.W."/>
        </authorList>
    </citation>
    <scope>NUCLEOTIDE SEQUENCE [LARGE SCALE GENOMIC DNA]</scope>
    <source>
        <strain evidence="10 11">DSM 18793</strain>
    </source>
</reference>
<keyword evidence="3 8" id="KW-0813">Transport</keyword>
<feature type="transmembrane region" description="Helical" evidence="9">
    <location>
        <begin position="117"/>
        <end position="141"/>
    </location>
</feature>
<evidence type="ECO:0000256" key="9">
    <source>
        <dbReference type="SAM" id="Phobius"/>
    </source>
</evidence>
<dbReference type="InterPro" id="IPR003784">
    <property type="entry name" value="BioY"/>
</dbReference>
<dbReference type="GO" id="GO:0015225">
    <property type="term" value="F:biotin transmembrane transporter activity"/>
    <property type="evidence" value="ECO:0007669"/>
    <property type="project" value="UniProtKB-UniRule"/>
</dbReference>
<dbReference type="RefSeq" id="WP_056995483.1">
    <property type="nucleotide sequence ID" value="NZ_AZGC01000026.1"/>
</dbReference>
<feature type="transmembrane region" description="Helical" evidence="9">
    <location>
        <begin position="62"/>
        <end position="84"/>
    </location>
</feature>
<dbReference type="Gene3D" id="1.10.1760.20">
    <property type="match status" value="1"/>
</dbReference>
<evidence type="ECO:0000256" key="3">
    <source>
        <dbReference type="ARBA" id="ARBA00022448"/>
    </source>
</evidence>
<feature type="transmembrane region" description="Helical" evidence="9">
    <location>
        <begin position="153"/>
        <end position="173"/>
    </location>
</feature>
<feature type="transmembrane region" description="Helical" evidence="9">
    <location>
        <begin position="30"/>
        <end position="50"/>
    </location>
</feature>
<sequence>MKQQINELTRAALMLAVLLGMAWLPPVPIGIIPVPIVVQNLAVMLMGWLLPWRKTAVVMGSFFLLAALGLPVLPGGRGGLSILLSPSGAYLLWWLVGPLLVSWWCQFYGLPQRNWQLLLVTWLSTVVLIDLGGAVVLSLVFRVPWIASLSSSLVFLVGDTMKAIVATAMVVALKRTRVMKWT</sequence>
<gene>
    <name evidence="10" type="ORF">FC21_GL000981</name>
</gene>
<proteinExistence type="inferred from homology"/>
<name>A0A0R1UP01_9LACO</name>
<evidence type="ECO:0000313" key="10">
    <source>
        <dbReference type="EMBL" id="KRL94937.1"/>
    </source>
</evidence>
<comment type="caution">
    <text evidence="10">The sequence shown here is derived from an EMBL/GenBank/DDBJ whole genome shotgun (WGS) entry which is preliminary data.</text>
</comment>
<dbReference type="AlphaFoldDB" id="A0A0R1UP01"/>
<dbReference type="PANTHER" id="PTHR34295:SF4">
    <property type="entry name" value="BIOTIN TRANSPORTER BIOY-RELATED"/>
    <property type="match status" value="1"/>
</dbReference>
<feature type="transmembrane region" description="Helical" evidence="9">
    <location>
        <begin position="90"/>
        <end position="110"/>
    </location>
</feature>
<dbReference type="GO" id="GO:0005886">
    <property type="term" value="C:plasma membrane"/>
    <property type="evidence" value="ECO:0007669"/>
    <property type="project" value="UniProtKB-SubCell"/>
</dbReference>